<keyword evidence="3" id="KW-1185">Reference proteome</keyword>
<gene>
    <name evidence="2" type="ORF">A6E15_11120</name>
</gene>
<dbReference type="RefSeq" id="WP_076146274.1">
    <property type="nucleotide sequence ID" value="NZ_LWLN01000001.1"/>
</dbReference>
<proteinExistence type="predicted"/>
<name>A0A1S8AXX9_9EURY</name>
<accession>A0A1S8AXX9</accession>
<feature type="coiled-coil region" evidence="1">
    <location>
        <begin position="263"/>
        <end position="353"/>
    </location>
</feature>
<organism evidence="2 3">
    <name type="scientific">Natrinema saccharevitans</name>
    <dbReference type="NCBI Taxonomy" id="301967"/>
    <lineage>
        <taxon>Archaea</taxon>
        <taxon>Methanobacteriati</taxon>
        <taxon>Methanobacteriota</taxon>
        <taxon>Stenosarchaea group</taxon>
        <taxon>Halobacteria</taxon>
        <taxon>Halobacteriales</taxon>
        <taxon>Natrialbaceae</taxon>
        <taxon>Natrinema</taxon>
    </lineage>
</organism>
<dbReference type="Proteomes" id="UP000189370">
    <property type="component" value="Unassembled WGS sequence"/>
</dbReference>
<evidence type="ECO:0000256" key="1">
    <source>
        <dbReference type="SAM" id="Coils"/>
    </source>
</evidence>
<sequence>MGTNKNARETGTTSRGTEDREVIEELLTETSQVVGPDAELYYFQIQFTDDTQRIDHRKKILSELDNALDIWTTRPEIEEIGSSDLGIGLLIETRIDPKTIGEALDNDCLDAVDYWTIDPDAFELDVATTPKSESEAVTAEFDQLRQRYADGSGGNADNLGSESFEFTEPQSVRFSEDEIGFEELLDETNDKNGTTSEAPAQHHPPESLVGALVAELEDGVAADDNAARLCELLAQKQTSNSVAVRLEHVQSRMDTLTAYIDSLEEFLDEEGTAQQLLEELRADIDGLRDELQTAADEREELRRRVADLETNTPSTDEVETEFAQVKRDVETASTTLQQEIDDLDARVKTMQADLDEQTAWRQQLRAAVTTTDSDGEVSSEQ</sequence>
<dbReference type="EMBL" id="LWLN01000001">
    <property type="protein sequence ID" value="OLZ41502.1"/>
    <property type="molecule type" value="Genomic_DNA"/>
</dbReference>
<dbReference type="AlphaFoldDB" id="A0A1S8AXX9"/>
<evidence type="ECO:0000313" key="2">
    <source>
        <dbReference type="EMBL" id="OLZ41502.1"/>
    </source>
</evidence>
<dbReference type="Gene3D" id="1.10.287.1490">
    <property type="match status" value="1"/>
</dbReference>
<evidence type="ECO:0000313" key="3">
    <source>
        <dbReference type="Proteomes" id="UP000189370"/>
    </source>
</evidence>
<keyword evidence="1" id="KW-0175">Coiled coil</keyword>
<protein>
    <submittedName>
        <fullName evidence="2">Uncharacterized protein</fullName>
    </submittedName>
</protein>
<dbReference type="OrthoDB" id="242713at2157"/>
<reference evidence="3" key="1">
    <citation type="submission" date="2016-04" db="EMBL/GenBank/DDBJ databases">
        <authorList>
            <person name="Chen S.-C."/>
            <person name="Lai M.-C."/>
        </authorList>
    </citation>
    <scope>NUCLEOTIDE SEQUENCE [LARGE SCALE GENOMIC DNA]</scope>
    <source>
        <strain evidence="3">AB14</strain>
    </source>
</reference>
<comment type="caution">
    <text evidence="2">The sequence shown here is derived from an EMBL/GenBank/DDBJ whole genome shotgun (WGS) entry which is preliminary data.</text>
</comment>